<protein>
    <submittedName>
        <fullName evidence="1">Uncharacterized protein</fullName>
    </submittedName>
</protein>
<name>A0AAV8YIL9_9CUCU</name>
<reference evidence="1" key="1">
    <citation type="journal article" date="2023" name="Insect Mol. Biol.">
        <title>Genome sequencing provides insights into the evolution of gene families encoding plant cell wall-degrading enzymes in longhorned beetles.</title>
        <authorList>
            <person name="Shin N.R."/>
            <person name="Okamura Y."/>
            <person name="Kirsch R."/>
            <person name="Pauchet Y."/>
        </authorList>
    </citation>
    <scope>NUCLEOTIDE SEQUENCE</scope>
    <source>
        <strain evidence="1">AMC_N1</strain>
    </source>
</reference>
<proteinExistence type="predicted"/>
<evidence type="ECO:0000313" key="1">
    <source>
        <dbReference type="EMBL" id="KAJ8951654.1"/>
    </source>
</evidence>
<organism evidence="1 2">
    <name type="scientific">Aromia moschata</name>
    <dbReference type="NCBI Taxonomy" id="1265417"/>
    <lineage>
        <taxon>Eukaryota</taxon>
        <taxon>Metazoa</taxon>
        <taxon>Ecdysozoa</taxon>
        <taxon>Arthropoda</taxon>
        <taxon>Hexapoda</taxon>
        <taxon>Insecta</taxon>
        <taxon>Pterygota</taxon>
        <taxon>Neoptera</taxon>
        <taxon>Endopterygota</taxon>
        <taxon>Coleoptera</taxon>
        <taxon>Polyphaga</taxon>
        <taxon>Cucujiformia</taxon>
        <taxon>Chrysomeloidea</taxon>
        <taxon>Cerambycidae</taxon>
        <taxon>Cerambycinae</taxon>
        <taxon>Callichromatini</taxon>
        <taxon>Aromia</taxon>
    </lineage>
</organism>
<comment type="caution">
    <text evidence="1">The sequence shown here is derived from an EMBL/GenBank/DDBJ whole genome shotgun (WGS) entry which is preliminary data.</text>
</comment>
<accession>A0AAV8YIL9</accession>
<dbReference type="Proteomes" id="UP001162162">
    <property type="component" value="Unassembled WGS sequence"/>
</dbReference>
<sequence>MVSTGWCNAVGGILGLEAQILDICSSAKKNTQCLILVGAIEGYLEKVRTTIQDHRSYLKE</sequence>
<dbReference type="AlphaFoldDB" id="A0AAV8YIL9"/>
<evidence type="ECO:0000313" key="2">
    <source>
        <dbReference type="Proteomes" id="UP001162162"/>
    </source>
</evidence>
<dbReference type="EMBL" id="JAPWTK010000081">
    <property type="protein sequence ID" value="KAJ8951654.1"/>
    <property type="molecule type" value="Genomic_DNA"/>
</dbReference>
<keyword evidence="2" id="KW-1185">Reference proteome</keyword>
<gene>
    <name evidence="1" type="ORF">NQ318_012325</name>
</gene>